<evidence type="ECO:0000313" key="1">
    <source>
        <dbReference type="EMBL" id="KKM97577.1"/>
    </source>
</evidence>
<gene>
    <name evidence="1" type="ORF">LCGC14_1166650</name>
</gene>
<dbReference type="AlphaFoldDB" id="A0A0F9PWJ7"/>
<sequence length="157" mass="18260">MVEMLCTVDGPLADRRLGTGVPVSAMPASRKLVSTMRRRGIPRIDQVADVVEEMSPEAISRLVQQMKATAFRYPWTPRRVVPRRHFHRFPNGLSICFTQDVLPMTTFWHLSLARERGLTEQELRFWPRAFFDADPEIDRPGELLPTGARHFFWRKEL</sequence>
<comment type="caution">
    <text evidence="1">The sequence shown here is derived from an EMBL/GenBank/DDBJ whole genome shotgun (WGS) entry which is preliminary data.</text>
</comment>
<protein>
    <submittedName>
        <fullName evidence="1">Uncharacterized protein</fullName>
    </submittedName>
</protein>
<accession>A0A0F9PWJ7</accession>
<proteinExistence type="predicted"/>
<organism evidence="1">
    <name type="scientific">marine sediment metagenome</name>
    <dbReference type="NCBI Taxonomy" id="412755"/>
    <lineage>
        <taxon>unclassified sequences</taxon>
        <taxon>metagenomes</taxon>
        <taxon>ecological metagenomes</taxon>
    </lineage>
</organism>
<name>A0A0F9PWJ7_9ZZZZ</name>
<dbReference type="EMBL" id="LAZR01005731">
    <property type="protein sequence ID" value="KKM97577.1"/>
    <property type="molecule type" value="Genomic_DNA"/>
</dbReference>
<reference evidence="1" key="1">
    <citation type="journal article" date="2015" name="Nature">
        <title>Complex archaea that bridge the gap between prokaryotes and eukaryotes.</title>
        <authorList>
            <person name="Spang A."/>
            <person name="Saw J.H."/>
            <person name="Jorgensen S.L."/>
            <person name="Zaremba-Niedzwiedzka K."/>
            <person name="Martijn J."/>
            <person name="Lind A.E."/>
            <person name="van Eijk R."/>
            <person name="Schleper C."/>
            <person name="Guy L."/>
            <person name="Ettema T.J."/>
        </authorList>
    </citation>
    <scope>NUCLEOTIDE SEQUENCE</scope>
</reference>